<dbReference type="RefSeq" id="WP_119975379.1">
    <property type="nucleotide sequence ID" value="NZ_JBHSQA010000003.1"/>
</dbReference>
<dbReference type="AlphaFoldDB" id="A0A3A5MN97"/>
<dbReference type="Proteomes" id="UP000272015">
    <property type="component" value="Unassembled WGS sequence"/>
</dbReference>
<evidence type="ECO:0000313" key="1">
    <source>
        <dbReference type="EMBL" id="RJT87506.1"/>
    </source>
</evidence>
<keyword evidence="2" id="KW-1185">Reference proteome</keyword>
<organism evidence="1 2">
    <name type="scientific">Cryobacterium melibiosiphilum</name>
    <dbReference type="NCBI Taxonomy" id="995039"/>
    <lineage>
        <taxon>Bacteria</taxon>
        <taxon>Bacillati</taxon>
        <taxon>Actinomycetota</taxon>
        <taxon>Actinomycetes</taxon>
        <taxon>Micrococcales</taxon>
        <taxon>Microbacteriaceae</taxon>
        <taxon>Cryobacterium</taxon>
    </lineage>
</organism>
<name>A0A3A5MN97_9MICO</name>
<proteinExistence type="predicted"/>
<sequence length="87" mass="9767">MIDLQQDADGYIRMNRHFPSTTLITVTFTEGAPEVFTGKRLNEIYDEAMAEFRSQNRLDAKGFSRAPAKTVQPMNNLTFVKIAPTAA</sequence>
<reference evidence="1 2" key="1">
    <citation type="submission" date="2018-09" db="EMBL/GenBank/DDBJ databases">
        <title>Novel species of Cryobacterium.</title>
        <authorList>
            <person name="Liu Q."/>
            <person name="Xin Y.-H."/>
        </authorList>
    </citation>
    <scope>NUCLEOTIDE SEQUENCE [LARGE SCALE GENOMIC DNA]</scope>
    <source>
        <strain evidence="1 2">Hh39</strain>
    </source>
</reference>
<accession>A0A3A5MN97</accession>
<dbReference type="OrthoDB" id="4946960at2"/>
<comment type="caution">
    <text evidence="1">The sequence shown here is derived from an EMBL/GenBank/DDBJ whole genome shotgun (WGS) entry which is preliminary data.</text>
</comment>
<evidence type="ECO:0000313" key="2">
    <source>
        <dbReference type="Proteomes" id="UP000272015"/>
    </source>
</evidence>
<protein>
    <submittedName>
        <fullName evidence="1">Uncharacterized protein</fullName>
    </submittedName>
</protein>
<gene>
    <name evidence="1" type="ORF">D6T64_14455</name>
</gene>
<dbReference type="EMBL" id="QZVS01000089">
    <property type="protein sequence ID" value="RJT87506.1"/>
    <property type="molecule type" value="Genomic_DNA"/>
</dbReference>